<organism evidence="1 3">
    <name type="scientific">Didymodactylos carnosus</name>
    <dbReference type="NCBI Taxonomy" id="1234261"/>
    <lineage>
        <taxon>Eukaryota</taxon>
        <taxon>Metazoa</taxon>
        <taxon>Spiralia</taxon>
        <taxon>Gnathifera</taxon>
        <taxon>Rotifera</taxon>
        <taxon>Eurotatoria</taxon>
        <taxon>Bdelloidea</taxon>
        <taxon>Philodinida</taxon>
        <taxon>Philodinidae</taxon>
        <taxon>Didymodactylos</taxon>
    </lineage>
</organism>
<keyword evidence="3" id="KW-1185">Reference proteome</keyword>
<evidence type="ECO:0000313" key="1">
    <source>
        <dbReference type="EMBL" id="CAF1100566.1"/>
    </source>
</evidence>
<accession>A0A814P916</accession>
<dbReference type="EMBL" id="CAJOBC010005494">
    <property type="protein sequence ID" value="CAF3865518.1"/>
    <property type="molecule type" value="Genomic_DNA"/>
</dbReference>
<gene>
    <name evidence="1" type="ORF">GPM918_LOCUS18724</name>
    <name evidence="2" type="ORF">SRO942_LOCUS18721</name>
</gene>
<evidence type="ECO:0000313" key="2">
    <source>
        <dbReference type="EMBL" id="CAF3865518.1"/>
    </source>
</evidence>
<reference evidence="1" key="1">
    <citation type="submission" date="2021-02" db="EMBL/GenBank/DDBJ databases">
        <authorList>
            <person name="Nowell W R."/>
        </authorList>
    </citation>
    <scope>NUCLEOTIDE SEQUENCE</scope>
</reference>
<sequence>MRREQSSHRRLYQYVYNFARLLAGQTNSSIADHTNNTQFTDIMKNSSLVADIQMTQVQLLPLIKARNALGFNFTQSPYIINMTFNGAISSQLTIAPNTSALREIRVSPGKSNVTLLQAKFFLTNKTWTVALNSSLNNTIKIPSSIAYFSRAEIQILNTSDNLPPSRVTIEIDGADCQKNWIPSWAYYQPPPPILMTTLLDISTAPPHISNAQTATALTTQQSYTLSETSTTTLISVELTLSSDEESLSTQQNMINTAQTTAGSLS</sequence>
<evidence type="ECO:0000313" key="3">
    <source>
        <dbReference type="Proteomes" id="UP000663829"/>
    </source>
</evidence>
<dbReference type="Proteomes" id="UP000681722">
    <property type="component" value="Unassembled WGS sequence"/>
</dbReference>
<protein>
    <submittedName>
        <fullName evidence="1">Uncharacterized protein</fullName>
    </submittedName>
</protein>
<proteinExistence type="predicted"/>
<dbReference type="Proteomes" id="UP000663829">
    <property type="component" value="Unassembled WGS sequence"/>
</dbReference>
<name>A0A814P916_9BILA</name>
<comment type="caution">
    <text evidence="1">The sequence shown here is derived from an EMBL/GenBank/DDBJ whole genome shotgun (WGS) entry which is preliminary data.</text>
</comment>
<dbReference type="AlphaFoldDB" id="A0A814P916"/>
<dbReference type="EMBL" id="CAJNOQ010005494">
    <property type="protein sequence ID" value="CAF1100566.1"/>
    <property type="molecule type" value="Genomic_DNA"/>
</dbReference>